<accession>A0A9W8K0C4</accession>
<evidence type="ECO:0000256" key="2">
    <source>
        <dbReference type="ARBA" id="ARBA00022692"/>
    </source>
</evidence>
<evidence type="ECO:0000256" key="1">
    <source>
        <dbReference type="ARBA" id="ARBA00004434"/>
    </source>
</evidence>
<dbReference type="InterPro" id="IPR033122">
    <property type="entry name" value="LETM1-like_RBD"/>
</dbReference>
<dbReference type="Pfam" id="PF07766">
    <property type="entry name" value="LETM1_RBD"/>
    <property type="match status" value="1"/>
</dbReference>
<name>A0A9W8K0C4_9AGAR</name>
<evidence type="ECO:0000313" key="11">
    <source>
        <dbReference type="Proteomes" id="UP001148786"/>
    </source>
</evidence>
<dbReference type="GO" id="GO:0005743">
    <property type="term" value="C:mitochondrial inner membrane"/>
    <property type="evidence" value="ECO:0007669"/>
    <property type="project" value="UniProtKB-SubCell"/>
</dbReference>
<comment type="subcellular location">
    <subcellularLocation>
        <location evidence="1">Mitochondrion inner membrane</location>
        <topology evidence="1">Single-pass membrane protein</topology>
    </subcellularLocation>
</comment>
<evidence type="ECO:0000256" key="5">
    <source>
        <dbReference type="ARBA" id="ARBA00023128"/>
    </source>
</evidence>
<evidence type="ECO:0000259" key="9">
    <source>
        <dbReference type="PROSITE" id="PS51758"/>
    </source>
</evidence>
<feature type="domain" description="Letm1 RBD" evidence="9">
    <location>
        <begin position="348"/>
        <end position="536"/>
    </location>
</feature>
<feature type="compositionally biased region" description="Basic and acidic residues" evidence="8">
    <location>
        <begin position="116"/>
        <end position="128"/>
    </location>
</feature>
<dbReference type="GO" id="GO:0043022">
    <property type="term" value="F:ribosome binding"/>
    <property type="evidence" value="ECO:0007669"/>
    <property type="project" value="InterPro"/>
</dbReference>
<evidence type="ECO:0000256" key="4">
    <source>
        <dbReference type="ARBA" id="ARBA00022989"/>
    </source>
</evidence>
<dbReference type="AlphaFoldDB" id="A0A9W8K0C4"/>
<keyword evidence="2" id="KW-0812">Transmembrane</keyword>
<comment type="caution">
    <text evidence="10">The sequence shown here is derived from an EMBL/GenBank/DDBJ whole genome shotgun (WGS) entry which is preliminary data.</text>
</comment>
<keyword evidence="5 7" id="KW-0496">Mitochondrion</keyword>
<organism evidence="10 11">
    <name type="scientific">Agrocybe chaxingu</name>
    <dbReference type="NCBI Taxonomy" id="84603"/>
    <lineage>
        <taxon>Eukaryota</taxon>
        <taxon>Fungi</taxon>
        <taxon>Dikarya</taxon>
        <taxon>Basidiomycota</taxon>
        <taxon>Agaricomycotina</taxon>
        <taxon>Agaricomycetes</taxon>
        <taxon>Agaricomycetidae</taxon>
        <taxon>Agaricales</taxon>
        <taxon>Agaricineae</taxon>
        <taxon>Strophariaceae</taxon>
        <taxon>Agrocybe</taxon>
    </lineage>
</organism>
<feature type="region of interest" description="Disordered" evidence="8">
    <location>
        <begin position="1"/>
        <end position="139"/>
    </location>
</feature>
<evidence type="ECO:0000256" key="3">
    <source>
        <dbReference type="ARBA" id="ARBA00022792"/>
    </source>
</evidence>
<reference evidence="10" key="1">
    <citation type="submission" date="2022-07" db="EMBL/GenBank/DDBJ databases">
        <title>Genome Sequence of Agrocybe chaxingu.</title>
        <authorList>
            <person name="Buettner E."/>
        </authorList>
    </citation>
    <scope>NUCLEOTIDE SEQUENCE</scope>
    <source>
        <strain evidence="10">MP-N11</strain>
    </source>
</reference>
<sequence length="536" mass="59296">MSLSSPVFARSTDDDDEASLGLGLGEEEGYGGYEPRLRFRDVGEGTSTSAQRAQGGESKKEKEKEGKRPQRPTVRTTGLDSGSKDKEQARERGTHRERGGDGDRLRADLLGTGGGGDRDRDRDRERARTPRTPRGTRREEARGEWIVLDMGNEIAFNSILQILHRHFVPPIVSEFVPDAIAAMGLSPSINASVGVGAPVPLSKEKRKEGSAETAAVAKREREHAHASDADSEPPIKPKPAPQPSLLKAHRPLVVPPPAAPKLETAKQVAQHDIHDAEAHGILTPPPKDANWFKRTIHQAIQLLKFYYRGVKLIFSRRRDIAAIKARIAAGGPPLTRSEFRLFETQKDDIAKVVPFLVIALLLEEVIPLIAIYAPFMLPSTCILPSQRLRIEAKRAEKAQAFSSQYYGLISELRRREQPAGFLPLHALHVSGAPTAICGLLGLSTIGFDALRIRRVRRHLEFITRDDQLLLQDNATHGLSNRQLTEALQERGIISRGTSHSDLEARLSWWLNVVKDSSREINDEALARRLALVLSSR</sequence>
<gene>
    <name evidence="10" type="ORF">NLJ89_g9237</name>
</gene>
<dbReference type="GO" id="GO:0030003">
    <property type="term" value="P:intracellular monoatomic cation homeostasis"/>
    <property type="evidence" value="ECO:0007669"/>
    <property type="project" value="TreeGrafter"/>
</dbReference>
<dbReference type="InterPro" id="IPR044202">
    <property type="entry name" value="LETM1/MDM38-like"/>
</dbReference>
<feature type="compositionally biased region" description="Basic and acidic residues" evidence="8">
    <location>
        <begin position="217"/>
        <end position="228"/>
    </location>
</feature>
<dbReference type="PROSITE" id="PS51758">
    <property type="entry name" value="LETM1_RBD"/>
    <property type="match status" value="1"/>
</dbReference>
<keyword evidence="3" id="KW-0999">Mitochondrion inner membrane</keyword>
<feature type="region of interest" description="Disordered" evidence="8">
    <location>
        <begin position="202"/>
        <end position="245"/>
    </location>
</feature>
<evidence type="ECO:0000313" key="10">
    <source>
        <dbReference type="EMBL" id="KAJ3501663.1"/>
    </source>
</evidence>
<dbReference type="PANTHER" id="PTHR14009">
    <property type="entry name" value="LEUCINE ZIPPER-EF-HAND CONTAINING TRANSMEMBRANE PROTEIN"/>
    <property type="match status" value="1"/>
</dbReference>
<dbReference type="OrthoDB" id="73691at2759"/>
<evidence type="ECO:0000256" key="6">
    <source>
        <dbReference type="ARBA" id="ARBA00023136"/>
    </source>
</evidence>
<evidence type="ECO:0000256" key="7">
    <source>
        <dbReference type="PROSITE-ProRule" id="PRU01094"/>
    </source>
</evidence>
<keyword evidence="4" id="KW-1133">Transmembrane helix</keyword>
<protein>
    <recommendedName>
        <fullName evidence="9">Letm1 RBD domain-containing protein</fullName>
    </recommendedName>
</protein>
<dbReference type="Proteomes" id="UP001148786">
    <property type="component" value="Unassembled WGS sequence"/>
</dbReference>
<dbReference type="EMBL" id="JANKHO010001400">
    <property type="protein sequence ID" value="KAJ3501663.1"/>
    <property type="molecule type" value="Genomic_DNA"/>
</dbReference>
<proteinExistence type="predicted"/>
<feature type="compositionally biased region" description="Basic and acidic residues" evidence="8">
    <location>
        <begin position="57"/>
        <end position="68"/>
    </location>
</feature>
<dbReference type="PANTHER" id="PTHR14009:SF1">
    <property type="entry name" value="MITOCHONDRIAL PROTON_CALCIUM EXCHANGER PROTEIN"/>
    <property type="match status" value="1"/>
</dbReference>
<keyword evidence="11" id="KW-1185">Reference proteome</keyword>
<evidence type="ECO:0000256" key="8">
    <source>
        <dbReference type="SAM" id="MobiDB-lite"/>
    </source>
</evidence>
<keyword evidence="6" id="KW-0472">Membrane</keyword>
<feature type="compositionally biased region" description="Basic and acidic residues" evidence="8">
    <location>
        <begin position="82"/>
        <end position="107"/>
    </location>
</feature>